<reference evidence="1 2" key="1">
    <citation type="submission" date="2018-08" db="EMBL/GenBank/DDBJ databases">
        <authorList>
            <person name="Laetsch R D."/>
            <person name="Stevens L."/>
            <person name="Kumar S."/>
            <person name="Blaxter L. M."/>
        </authorList>
    </citation>
    <scope>NUCLEOTIDE SEQUENCE [LARGE SCALE GENOMIC DNA]</scope>
</reference>
<keyword evidence="2" id="KW-1185">Reference proteome</keyword>
<dbReference type="Proteomes" id="UP000277928">
    <property type="component" value="Unassembled WGS sequence"/>
</dbReference>
<organism evidence="1 2">
    <name type="scientific">Litomosoides sigmodontis</name>
    <name type="common">Filarial nematode worm</name>
    <dbReference type="NCBI Taxonomy" id="42156"/>
    <lineage>
        <taxon>Eukaryota</taxon>
        <taxon>Metazoa</taxon>
        <taxon>Ecdysozoa</taxon>
        <taxon>Nematoda</taxon>
        <taxon>Chromadorea</taxon>
        <taxon>Rhabditida</taxon>
        <taxon>Spirurina</taxon>
        <taxon>Spiruromorpha</taxon>
        <taxon>Filarioidea</taxon>
        <taxon>Onchocercidae</taxon>
        <taxon>Litomosoides</taxon>
    </lineage>
</organism>
<evidence type="ECO:0000313" key="1">
    <source>
        <dbReference type="EMBL" id="VDK67874.1"/>
    </source>
</evidence>
<gene>
    <name evidence="1" type="ORF">NLS_LOCUS217</name>
</gene>
<protein>
    <submittedName>
        <fullName evidence="1">Uncharacterized protein</fullName>
    </submittedName>
</protein>
<accession>A0A3P6TNB9</accession>
<proteinExistence type="predicted"/>
<dbReference type="OrthoDB" id="5867889at2759"/>
<name>A0A3P6TNB9_LITSI</name>
<sequence length="92" mass="10381">MLMQICPEMLKRKRSILQMSEDELEALIKVISPGRVSQNHSKSDLQEIAILWVLENGLRVSHEFTVDGSYGVVVADGNECRQLLLREVSAVE</sequence>
<dbReference type="AlphaFoldDB" id="A0A3P6TNB9"/>
<evidence type="ECO:0000313" key="2">
    <source>
        <dbReference type="Proteomes" id="UP000277928"/>
    </source>
</evidence>
<dbReference type="EMBL" id="UYRX01000005">
    <property type="protein sequence ID" value="VDK67874.1"/>
    <property type="molecule type" value="Genomic_DNA"/>
</dbReference>